<evidence type="ECO:0000313" key="3">
    <source>
        <dbReference type="EMBL" id="SVD94650.1"/>
    </source>
</evidence>
<dbReference type="InterPro" id="IPR012340">
    <property type="entry name" value="NA-bd_OB-fold"/>
</dbReference>
<dbReference type="PANTHER" id="PTHR46425">
    <property type="entry name" value="TRANSCRIPTION TERMINATION FACTOR RHO"/>
    <property type="match status" value="1"/>
</dbReference>
<dbReference type="PROSITE" id="PS51856">
    <property type="entry name" value="RHO_RNA_BD"/>
    <property type="match status" value="1"/>
</dbReference>
<feature type="compositionally biased region" description="Basic and acidic residues" evidence="1">
    <location>
        <begin position="22"/>
        <end position="61"/>
    </location>
</feature>
<dbReference type="InterPro" id="IPR011129">
    <property type="entry name" value="CSD"/>
</dbReference>
<dbReference type="GO" id="GO:0006353">
    <property type="term" value="P:DNA-templated transcription termination"/>
    <property type="evidence" value="ECO:0007669"/>
    <property type="project" value="InterPro"/>
</dbReference>
<dbReference type="InterPro" id="IPR027417">
    <property type="entry name" value="P-loop_NTPase"/>
</dbReference>
<dbReference type="Gene3D" id="2.40.50.140">
    <property type="entry name" value="Nucleic acid-binding proteins"/>
    <property type="match status" value="1"/>
</dbReference>
<reference evidence="3" key="1">
    <citation type="submission" date="2018-05" db="EMBL/GenBank/DDBJ databases">
        <authorList>
            <person name="Lanie J.A."/>
            <person name="Ng W.-L."/>
            <person name="Kazmierczak K.M."/>
            <person name="Andrzejewski T.M."/>
            <person name="Davidsen T.M."/>
            <person name="Wayne K.J."/>
            <person name="Tettelin H."/>
            <person name="Glass J.I."/>
            <person name="Rusch D."/>
            <person name="Podicherti R."/>
            <person name="Tsui H.-C.T."/>
            <person name="Winkler M.E."/>
        </authorList>
    </citation>
    <scope>NUCLEOTIDE SEQUENCE</scope>
</reference>
<dbReference type="Pfam" id="PF07497">
    <property type="entry name" value="Rho_RNA_bind"/>
    <property type="match status" value="1"/>
</dbReference>
<feature type="non-terminal residue" evidence="3">
    <location>
        <position position="257"/>
    </location>
</feature>
<dbReference type="EMBL" id="UINC01183750">
    <property type="protein sequence ID" value="SVD94650.1"/>
    <property type="molecule type" value="Genomic_DNA"/>
</dbReference>
<dbReference type="SUPFAM" id="SSF50249">
    <property type="entry name" value="Nucleic acid-binding proteins"/>
    <property type="match status" value="1"/>
</dbReference>
<feature type="non-terminal residue" evidence="3">
    <location>
        <position position="1"/>
    </location>
</feature>
<feature type="region of interest" description="Disordered" evidence="1">
    <location>
        <begin position="1"/>
        <end position="101"/>
    </location>
</feature>
<dbReference type="GO" id="GO:0008186">
    <property type="term" value="F:ATP-dependent activity, acting on RNA"/>
    <property type="evidence" value="ECO:0007669"/>
    <property type="project" value="InterPro"/>
</dbReference>
<dbReference type="PANTHER" id="PTHR46425:SF1">
    <property type="entry name" value="TRANSCRIPTION TERMINATION FACTOR RHO"/>
    <property type="match status" value="1"/>
</dbReference>
<name>A0A382ZH91_9ZZZZ</name>
<dbReference type="AlphaFoldDB" id="A0A382ZH91"/>
<sequence>PPAEWEVAAAKEDRESETEASSDDKPDDKPGTELDAKSDGGDQAESRTDRQDQQGNRDRQGNRGQQGQQGGEAGNRRRRRRGRGQHDGPEEEWDGEPVEVEGYLDMRDEGYGFLRTSGYKPSKADAYVSVKQARQFGLRKGDHLTGASRPANRSEKNPALLRIDTVNDGKPEDAKGRPRFEDLTPLFPDEHLKMETPDDPSNMTARIVDLLCPIGKGQRGLLVSPPKAGKTTILKQIARAIEVNNPEVKLIVLLVDE</sequence>
<dbReference type="GO" id="GO:0003723">
    <property type="term" value="F:RNA binding"/>
    <property type="evidence" value="ECO:0007669"/>
    <property type="project" value="InterPro"/>
</dbReference>
<dbReference type="InterPro" id="IPR004665">
    <property type="entry name" value="Term_rho"/>
</dbReference>
<dbReference type="InterPro" id="IPR011113">
    <property type="entry name" value="Rho_RNA-bd"/>
</dbReference>
<dbReference type="GO" id="GO:0005524">
    <property type="term" value="F:ATP binding"/>
    <property type="evidence" value="ECO:0007669"/>
    <property type="project" value="InterPro"/>
</dbReference>
<dbReference type="Gene3D" id="3.40.50.300">
    <property type="entry name" value="P-loop containing nucleotide triphosphate hydrolases"/>
    <property type="match status" value="1"/>
</dbReference>
<gene>
    <name evidence="3" type="ORF">METZ01_LOCUS447504</name>
</gene>
<organism evidence="3">
    <name type="scientific">marine metagenome</name>
    <dbReference type="NCBI Taxonomy" id="408172"/>
    <lineage>
        <taxon>unclassified sequences</taxon>
        <taxon>metagenomes</taxon>
        <taxon>ecological metagenomes</taxon>
    </lineage>
</organism>
<evidence type="ECO:0000259" key="2">
    <source>
        <dbReference type="PROSITE" id="PS51856"/>
    </source>
</evidence>
<dbReference type="SUPFAM" id="SSF52540">
    <property type="entry name" value="P-loop containing nucleoside triphosphate hydrolases"/>
    <property type="match status" value="1"/>
</dbReference>
<feature type="compositionally biased region" description="Acidic residues" evidence="1">
    <location>
        <begin position="89"/>
        <end position="99"/>
    </location>
</feature>
<feature type="domain" description="Rho RNA-BD" evidence="2">
    <location>
        <begin position="97"/>
        <end position="170"/>
    </location>
</feature>
<protein>
    <recommendedName>
        <fullName evidence="2">Rho RNA-BD domain-containing protein</fullName>
    </recommendedName>
</protein>
<proteinExistence type="predicted"/>
<evidence type="ECO:0000256" key="1">
    <source>
        <dbReference type="SAM" id="MobiDB-lite"/>
    </source>
</evidence>
<accession>A0A382ZH91</accession>
<dbReference type="SMART" id="SM00357">
    <property type="entry name" value="CSP"/>
    <property type="match status" value="1"/>
</dbReference>